<feature type="binding site" evidence="5">
    <location>
        <position position="123"/>
    </location>
    <ligand>
        <name>chloride</name>
        <dbReference type="ChEBI" id="CHEBI:17996"/>
        <label>1</label>
    </ligand>
</feature>
<keyword evidence="4" id="KW-0325">Glycoprotein</keyword>
<evidence type="ECO:0000256" key="4">
    <source>
        <dbReference type="ARBA" id="ARBA00023180"/>
    </source>
</evidence>
<keyword evidence="2" id="KW-0732">Signal</keyword>
<dbReference type="InterPro" id="IPR001548">
    <property type="entry name" value="Peptidase_M2"/>
</dbReference>
<feature type="compositionally biased region" description="Basic and acidic residues" evidence="7">
    <location>
        <begin position="51"/>
        <end position="85"/>
    </location>
</feature>
<dbReference type="EMBL" id="NEVH01011186">
    <property type="protein sequence ID" value="PNF32152.1"/>
    <property type="molecule type" value="Genomic_DNA"/>
</dbReference>
<dbReference type="GO" id="GO:0008241">
    <property type="term" value="F:peptidyl-dipeptidase activity"/>
    <property type="evidence" value="ECO:0007669"/>
    <property type="project" value="InterPro"/>
</dbReference>
<accession>A0A2J7QU87</accession>
<dbReference type="Pfam" id="PF01401">
    <property type="entry name" value="Peptidase_M2"/>
    <property type="match status" value="1"/>
</dbReference>
<dbReference type="OrthoDB" id="10029630at2759"/>
<evidence type="ECO:0000313" key="9">
    <source>
        <dbReference type="Proteomes" id="UP000235965"/>
    </source>
</evidence>
<dbReference type="GO" id="GO:0016020">
    <property type="term" value="C:membrane"/>
    <property type="evidence" value="ECO:0007669"/>
    <property type="project" value="InterPro"/>
</dbReference>
<name>A0A2J7QU87_9NEOP</name>
<feature type="region of interest" description="Disordered" evidence="7">
    <location>
        <begin position="33"/>
        <end position="85"/>
    </location>
</feature>
<keyword evidence="3 6" id="KW-1015">Disulfide bond</keyword>
<dbReference type="AlphaFoldDB" id="A0A2J7QU87"/>
<comment type="similarity">
    <text evidence="1">Belongs to the peptidase M2 family.</text>
</comment>
<dbReference type="GO" id="GO:0008237">
    <property type="term" value="F:metallopeptidase activity"/>
    <property type="evidence" value="ECO:0007669"/>
    <property type="project" value="InterPro"/>
</dbReference>
<feature type="disulfide bond" evidence="6">
    <location>
        <begin position="139"/>
        <end position="158"/>
    </location>
</feature>
<dbReference type="SUPFAM" id="SSF55486">
    <property type="entry name" value="Metalloproteases ('zincins'), catalytic domain"/>
    <property type="match status" value="1"/>
</dbReference>
<evidence type="ECO:0000256" key="6">
    <source>
        <dbReference type="PIRSR" id="PIRSR601548-4"/>
    </source>
</evidence>
<dbReference type="GO" id="GO:0006508">
    <property type="term" value="P:proteolysis"/>
    <property type="evidence" value="ECO:0007669"/>
    <property type="project" value="InterPro"/>
</dbReference>
<evidence type="ECO:0000256" key="5">
    <source>
        <dbReference type="PIRSR" id="PIRSR601548-2"/>
    </source>
</evidence>
<dbReference type="InParanoid" id="A0A2J7QU87"/>
<evidence type="ECO:0000256" key="1">
    <source>
        <dbReference type="ARBA" id="ARBA00008139"/>
    </source>
</evidence>
<evidence type="ECO:0000256" key="2">
    <source>
        <dbReference type="ARBA" id="ARBA00022729"/>
    </source>
</evidence>
<comment type="caution">
    <text evidence="8">The sequence shown here is derived from an EMBL/GenBank/DDBJ whole genome shotgun (WGS) entry which is preliminary data.</text>
</comment>
<gene>
    <name evidence="8" type="ORF">B7P43_G00724</name>
</gene>
<dbReference type="STRING" id="105785.A0A2J7QU87"/>
<reference evidence="8 9" key="1">
    <citation type="submission" date="2017-12" db="EMBL/GenBank/DDBJ databases">
        <title>Hemimetabolous genomes reveal molecular basis of termite eusociality.</title>
        <authorList>
            <person name="Harrison M.C."/>
            <person name="Jongepier E."/>
            <person name="Robertson H.M."/>
            <person name="Arning N."/>
            <person name="Bitard-Feildel T."/>
            <person name="Chao H."/>
            <person name="Childers C.P."/>
            <person name="Dinh H."/>
            <person name="Doddapaneni H."/>
            <person name="Dugan S."/>
            <person name="Gowin J."/>
            <person name="Greiner C."/>
            <person name="Han Y."/>
            <person name="Hu H."/>
            <person name="Hughes D.S.T."/>
            <person name="Huylmans A.-K."/>
            <person name="Kemena C."/>
            <person name="Kremer L.P.M."/>
            <person name="Lee S.L."/>
            <person name="Lopez-Ezquerra A."/>
            <person name="Mallet L."/>
            <person name="Monroy-Kuhn J.M."/>
            <person name="Moser A."/>
            <person name="Murali S.C."/>
            <person name="Muzny D.M."/>
            <person name="Otani S."/>
            <person name="Piulachs M.-D."/>
            <person name="Poelchau M."/>
            <person name="Qu J."/>
            <person name="Schaub F."/>
            <person name="Wada-Katsumata A."/>
            <person name="Worley K.C."/>
            <person name="Xie Q."/>
            <person name="Ylla G."/>
            <person name="Poulsen M."/>
            <person name="Gibbs R.A."/>
            <person name="Schal C."/>
            <person name="Richards S."/>
            <person name="Belles X."/>
            <person name="Korb J."/>
            <person name="Bornberg-Bauer E."/>
        </authorList>
    </citation>
    <scope>NUCLEOTIDE SEQUENCE [LARGE SCALE GENOMIC DNA]</scope>
    <source>
        <tissue evidence="8">Whole body</tissue>
    </source>
</reference>
<keyword evidence="9" id="KW-1185">Reference proteome</keyword>
<organism evidence="8 9">
    <name type="scientific">Cryptotermes secundus</name>
    <dbReference type="NCBI Taxonomy" id="105785"/>
    <lineage>
        <taxon>Eukaryota</taxon>
        <taxon>Metazoa</taxon>
        <taxon>Ecdysozoa</taxon>
        <taxon>Arthropoda</taxon>
        <taxon>Hexapoda</taxon>
        <taxon>Insecta</taxon>
        <taxon>Pterygota</taxon>
        <taxon>Neoptera</taxon>
        <taxon>Polyneoptera</taxon>
        <taxon>Dictyoptera</taxon>
        <taxon>Blattodea</taxon>
        <taxon>Blattoidea</taxon>
        <taxon>Termitoidae</taxon>
        <taxon>Kalotermitidae</taxon>
        <taxon>Cryptotermitinae</taxon>
        <taxon>Cryptotermes</taxon>
    </lineage>
</organism>
<evidence type="ECO:0000256" key="7">
    <source>
        <dbReference type="SAM" id="MobiDB-lite"/>
    </source>
</evidence>
<protein>
    <submittedName>
        <fullName evidence="8">Uncharacterized protein</fullName>
    </submittedName>
</protein>
<evidence type="ECO:0000313" key="8">
    <source>
        <dbReference type="EMBL" id="PNF32152.1"/>
    </source>
</evidence>
<proteinExistence type="inferred from homology"/>
<evidence type="ECO:0000256" key="3">
    <source>
        <dbReference type="ARBA" id="ARBA00023157"/>
    </source>
</evidence>
<sequence length="283" mass="33392">MAETTVKRLRCGFRRTGRTGRALFRHKPEYRGHYSLAGDIPVPKAPISVKPGREELERRGEKRRGEEKERREDRRREVKRKREERRGELLEGKTSELRDSKHSVNVIPNVLQAETSRFRFPMRHFVGTVLQFQLHSALCKAAGQFDPEQPYTKPLFKCDIYRSKEAGRLLKQCEISSLALKRVHRLSVIENMGIFGMKRDEVTGGWRKLHNEELHSLYSSPSIIRMIKSRRMRWAGHVAQMREKRNAYRIFVGKPEGRDWIDLAQDKDQWRTLVNTIMKFWVP</sequence>
<dbReference type="Proteomes" id="UP000235965">
    <property type="component" value="Unassembled WGS sequence"/>
</dbReference>